<dbReference type="InterPro" id="IPR014729">
    <property type="entry name" value="Rossmann-like_a/b/a_fold"/>
</dbReference>
<reference evidence="1" key="1">
    <citation type="submission" date="2024-02" db="EMBL/GenBank/DDBJ databases">
        <authorList>
            <consortium name="ELIXIR-Norway"/>
            <consortium name="Elixir Norway"/>
        </authorList>
    </citation>
    <scope>NUCLEOTIDE SEQUENCE</scope>
</reference>
<dbReference type="Pfam" id="PF09334">
    <property type="entry name" value="tRNA-synt_1g"/>
    <property type="match status" value="1"/>
</dbReference>
<accession>A0ABP0VHN9</accession>
<dbReference type="PANTHER" id="PTHR45765:SF1">
    <property type="entry name" value="METHIONINE--TRNA LIGASE, CYTOPLASMIC"/>
    <property type="match status" value="1"/>
</dbReference>
<gene>
    <name evidence="1" type="ORF">CSSPJE1EN1_LOCUS28864</name>
</gene>
<dbReference type="Gene3D" id="2.20.28.20">
    <property type="entry name" value="Methionyl-tRNA synthetase, Zn-domain"/>
    <property type="match status" value="1"/>
</dbReference>
<proteinExistence type="predicted"/>
<sequence>MSEWKRYTITAALPYANGPVHIGHLAGCYLPADIYVRYLRSQRRDVVFICGSDEHGVPITITARREGVTPQQVVDKYPQDHGGCLRRVWYFFQHIFAHIQSDTSGNRAGLFKKLYDEGKFTEQETEQYYDEEVKQFLADRYIQGTCPVCGNENAYGDQCENCGSSLSPTDLIHPHSMLSGSKPVLKKTKNWFLPLDKLQPQIASYLEQHKDWKINVYGQCKSWLESGDGLQPRSMTRDLDWGVPVPVPGAEGKVLYVWFDAPIGYISATQRPPATYLGDLLER</sequence>
<dbReference type="SUPFAM" id="SSF52374">
    <property type="entry name" value="Nucleotidylyl transferase"/>
    <property type="match status" value="1"/>
</dbReference>
<protein>
    <submittedName>
        <fullName evidence="1">Uncharacterized protein</fullName>
    </submittedName>
</protein>
<keyword evidence="2" id="KW-1185">Reference proteome</keyword>
<dbReference type="InterPro" id="IPR033911">
    <property type="entry name" value="MetRS_core"/>
</dbReference>
<dbReference type="InterPro" id="IPR001412">
    <property type="entry name" value="aa-tRNA-synth_I_CS"/>
</dbReference>
<comment type="caution">
    <text evidence="1">The sequence shown here is derived from an EMBL/GenBank/DDBJ whole genome shotgun (WGS) entry which is preliminary data.</text>
</comment>
<dbReference type="InterPro" id="IPR029038">
    <property type="entry name" value="MetRS_Zn"/>
</dbReference>
<organism evidence="1 2">
    <name type="scientific">Sphagnum jensenii</name>
    <dbReference type="NCBI Taxonomy" id="128206"/>
    <lineage>
        <taxon>Eukaryota</taxon>
        <taxon>Viridiplantae</taxon>
        <taxon>Streptophyta</taxon>
        <taxon>Embryophyta</taxon>
        <taxon>Bryophyta</taxon>
        <taxon>Sphagnophytina</taxon>
        <taxon>Sphagnopsida</taxon>
        <taxon>Sphagnales</taxon>
        <taxon>Sphagnaceae</taxon>
        <taxon>Sphagnum</taxon>
    </lineage>
</organism>
<dbReference type="PANTHER" id="PTHR45765">
    <property type="entry name" value="METHIONINE--TRNA LIGASE"/>
    <property type="match status" value="1"/>
</dbReference>
<dbReference type="PRINTS" id="PR01041">
    <property type="entry name" value="TRNASYNTHMET"/>
</dbReference>
<dbReference type="Proteomes" id="UP001497444">
    <property type="component" value="Unassembled WGS sequence"/>
</dbReference>
<dbReference type="Gene3D" id="3.40.50.620">
    <property type="entry name" value="HUPs"/>
    <property type="match status" value="1"/>
</dbReference>
<dbReference type="PROSITE" id="PS00178">
    <property type="entry name" value="AA_TRNA_LIGASE_I"/>
    <property type="match status" value="1"/>
</dbReference>
<dbReference type="SUPFAM" id="SSF57770">
    <property type="entry name" value="Methionyl-tRNA synthetase (MetRS), Zn-domain"/>
    <property type="match status" value="1"/>
</dbReference>
<evidence type="ECO:0000313" key="2">
    <source>
        <dbReference type="Proteomes" id="UP001497444"/>
    </source>
</evidence>
<dbReference type="EMBL" id="CAXAQS010000873">
    <property type="protein sequence ID" value="CAK9253486.1"/>
    <property type="molecule type" value="Genomic_DNA"/>
</dbReference>
<name>A0ABP0VHN9_9BRYO</name>
<evidence type="ECO:0000313" key="1">
    <source>
        <dbReference type="EMBL" id="CAK9253486.1"/>
    </source>
</evidence>
<dbReference type="InterPro" id="IPR023458">
    <property type="entry name" value="Met-tRNA_ligase_1"/>
</dbReference>
<dbReference type="InterPro" id="IPR015413">
    <property type="entry name" value="Methionyl/Leucyl_tRNA_Synth"/>
</dbReference>